<proteinExistence type="predicted"/>
<accession>A0ABT1KUZ2</accession>
<dbReference type="EMBL" id="JANARS010000001">
    <property type="protein sequence ID" value="MCP3420863.1"/>
    <property type="molecule type" value="Genomic_DNA"/>
</dbReference>
<keyword evidence="3" id="KW-1185">Reference proteome</keyword>
<protein>
    <submittedName>
        <fullName evidence="2">Uncharacterized protein</fullName>
    </submittedName>
</protein>
<comment type="caution">
    <text evidence="2">The sequence shown here is derived from an EMBL/GenBank/DDBJ whole genome shotgun (WGS) entry which is preliminary data.</text>
</comment>
<reference evidence="2 3" key="1">
    <citation type="submission" date="2022-06" db="EMBL/GenBank/DDBJ databases">
        <authorList>
            <person name="So Y."/>
        </authorList>
    </citation>
    <scope>NUCLEOTIDE SEQUENCE [LARGE SCALE GENOMIC DNA]</scope>
    <source>
        <strain evidence="2 3">STR3</strain>
    </source>
</reference>
<feature type="region of interest" description="Disordered" evidence="1">
    <location>
        <begin position="62"/>
        <end position="82"/>
    </location>
</feature>
<sequence>MPEVEEGTFSSGVPYLRTGHGPVLLVAAGLTAEHANPAGTTRRASLAWAAPFARHFTVHLVNRRPGGRPGRGLRHGDRAGPR</sequence>
<evidence type="ECO:0000313" key="3">
    <source>
        <dbReference type="Proteomes" id="UP001204524"/>
    </source>
</evidence>
<dbReference type="RefSeq" id="WP_254180085.1">
    <property type="nucleotide sequence ID" value="NZ_JANARS010000001.1"/>
</dbReference>
<organism evidence="2 3">
    <name type="scientific">Nocardioides pinisoli</name>
    <dbReference type="NCBI Taxonomy" id="2950279"/>
    <lineage>
        <taxon>Bacteria</taxon>
        <taxon>Bacillati</taxon>
        <taxon>Actinomycetota</taxon>
        <taxon>Actinomycetes</taxon>
        <taxon>Propionibacteriales</taxon>
        <taxon>Nocardioidaceae</taxon>
        <taxon>Nocardioides</taxon>
    </lineage>
</organism>
<gene>
    <name evidence="2" type="ORF">NCI01_03545</name>
</gene>
<evidence type="ECO:0000256" key="1">
    <source>
        <dbReference type="SAM" id="MobiDB-lite"/>
    </source>
</evidence>
<dbReference type="Proteomes" id="UP001204524">
    <property type="component" value="Unassembled WGS sequence"/>
</dbReference>
<name>A0ABT1KUZ2_9ACTN</name>
<evidence type="ECO:0000313" key="2">
    <source>
        <dbReference type="EMBL" id="MCP3420863.1"/>
    </source>
</evidence>